<evidence type="ECO:0000256" key="11">
    <source>
        <dbReference type="ARBA" id="ARBA00023033"/>
    </source>
</evidence>
<evidence type="ECO:0000256" key="10">
    <source>
        <dbReference type="ARBA" id="ARBA00023004"/>
    </source>
</evidence>
<dbReference type="PRINTS" id="PR00465">
    <property type="entry name" value="EP450IV"/>
</dbReference>
<evidence type="ECO:0000256" key="4">
    <source>
        <dbReference type="ARBA" id="ARBA00010617"/>
    </source>
</evidence>
<comment type="cofactor">
    <cofactor evidence="1 13">
        <name>heme</name>
        <dbReference type="ChEBI" id="CHEBI:30413"/>
    </cofactor>
</comment>
<dbReference type="InterPro" id="IPR050121">
    <property type="entry name" value="Cytochrome_P450_monoxygenase"/>
</dbReference>
<keyword evidence="7 13" id="KW-0479">Metal-binding</keyword>
<dbReference type="InterPro" id="IPR036396">
    <property type="entry name" value="Cyt_P450_sf"/>
</dbReference>
<organism evidence="15 16">
    <name type="scientific">Mycena metata</name>
    <dbReference type="NCBI Taxonomy" id="1033252"/>
    <lineage>
        <taxon>Eukaryota</taxon>
        <taxon>Fungi</taxon>
        <taxon>Dikarya</taxon>
        <taxon>Basidiomycota</taxon>
        <taxon>Agaricomycotina</taxon>
        <taxon>Agaricomycetes</taxon>
        <taxon>Agaricomycetidae</taxon>
        <taxon>Agaricales</taxon>
        <taxon>Marasmiineae</taxon>
        <taxon>Mycenaceae</taxon>
        <taxon>Mycena</taxon>
    </lineage>
</organism>
<keyword evidence="9" id="KW-0560">Oxidoreductase</keyword>
<dbReference type="GO" id="GO:0016020">
    <property type="term" value="C:membrane"/>
    <property type="evidence" value="ECO:0007669"/>
    <property type="project" value="UniProtKB-SubCell"/>
</dbReference>
<evidence type="ECO:0000256" key="3">
    <source>
        <dbReference type="ARBA" id="ARBA00004721"/>
    </source>
</evidence>
<dbReference type="InterPro" id="IPR002403">
    <property type="entry name" value="Cyt_P450_E_grp-IV"/>
</dbReference>
<dbReference type="Pfam" id="PF00067">
    <property type="entry name" value="p450"/>
    <property type="match status" value="1"/>
</dbReference>
<dbReference type="AlphaFoldDB" id="A0AAD7NPU9"/>
<evidence type="ECO:0000256" key="2">
    <source>
        <dbReference type="ARBA" id="ARBA00004370"/>
    </source>
</evidence>
<dbReference type="InterPro" id="IPR001128">
    <property type="entry name" value="Cyt_P450"/>
</dbReference>
<evidence type="ECO:0000313" key="15">
    <source>
        <dbReference type="EMBL" id="KAJ7770516.1"/>
    </source>
</evidence>
<dbReference type="Proteomes" id="UP001215598">
    <property type="component" value="Unassembled WGS sequence"/>
</dbReference>
<keyword evidence="5 13" id="KW-0349">Heme</keyword>
<dbReference type="PANTHER" id="PTHR24305">
    <property type="entry name" value="CYTOCHROME P450"/>
    <property type="match status" value="1"/>
</dbReference>
<feature type="transmembrane region" description="Helical" evidence="14">
    <location>
        <begin position="6"/>
        <end position="26"/>
    </location>
</feature>
<evidence type="ECO:0000256" key="1">
    <source>
        <dbReference type="ARBA" id="ARBA00001971"/>
    </source>
</evidence>
<keyword evidence="12 14" id="KW-0472">Membrane</keyword>
<dbReference type="SUPFAM" id="SSF48264">
    <property type="entry name" value="Cytochrome P450"/>
    <property type="match status" value="1"/>
</dbReference>
<evidence type="ECO:0000256" key="9">
    <source>
        <dbReference type="ARBA" id="ARBA00023002"/>
    </source>
</evidence>
<evidence type="ECO:0000256" key="5">
    <source>
        <dbReference type="ARBA" id="ARBA00022617"/>
    </source>
</evidence>
<keyword evidence="10 13" id="KW-0408">Iron</keyword>
<reference evidence="15" key="1">
    <citation type="submission" date="2023-03" db="EMBL/GenBank/DDBJ databases">
        <title>Massive genome expansion in bonnet fungi (Mycena s.s.) driven by repeated elements and novel gene families across ecological guilds.</title>
        <authorList>
            <consortium name="Lawrence Berkeley National Laboratory"/>
            <person name="Harder C.B."/>
            <person name="Miyauchi S."/>
            <person name="Viragh M."/>
            <person name="Kuo A."/>
            <person name="Thoen E."/>
            <person name="Andreopoulos B."/>
            <person name="Lu D."/>
            <person name="Skrede I."/>
            <person name="Drula E."/>
            <person name="Henrissat B."/>
            <person name="Morin E."/>
            <person name="Kohler A."/>
            <person name="Barry K."/>
            <person name="LaButti K."/>
            <person name="Morin E."/>
            <person name="Salamov A."/>
            <person name="Lipzen A."/>
            <person name="Mereny Z."/>
            <person name="Hegedus B."/>
            <person name="Baldrian P."/>
            <person name="Stursova M."/>
            <person name="Weitz H."/>
            <person name="Taylor A."/>
            <person name="Grigoriev I.V."/>
            <person name="Nagy L.G."/>
            <person name="Martin F."/>
            <person name="Kauserud H."/>
        </authorList>
    </citation>
    <scope>NUCLEOTIDE SEQUENCE</scope>
    <source>
        <strain evidence="15">CBHHK182m</strain>
    </source>
</reference>
<dbReference type="GO" id="GO:0005506">
    <property type="term" value="F:iron ion binding"/>
    <property type="evidence" value="ECO:0007669"/>
    <property type="project" value="InterPro"/>
</dbReference>
<keyword evidence="11" id="KW-0503">Monooxygenase</keyword>
<comment type="pathway">
    <text evidence="3">Secondary metabolite biosynthesis; terpenoid biosynthesis.</text>
</comment>
<evidence type="ECO:0000256" key="7">
    <source>
        <dbReference type="ARBA" id="ARBA00022723"/>
    </source>
</evidence>
<sequence>MVSQLILPVLGTLLFYLAFHVFQALYHRITSPLRGMVGPPSSSLYLGNFMEMADDGLVTERWRQDFGPNFVFKGLFNVRKLHTSDIKAIAYIVSHPAVYRKDPIGLSSARRFFGNGLLSAEFDDHVRQNPAFGAPQIRQMSEVFTDKSSKLRDIWDAQITEDNSAPIIEVLSWLGLMAMDVIGEAGFNYQLGGLDNKPTDLNQIFTQLFRSPRTPQANAFRTLQATIPLLRSLPWSGSRAFDAPRKKLFSIGKELVQKSKLALNSKTIETSETFADGRDLLSLLIKANMAADIPVHQRMSDEEVIGQIPTFLIAGQGTTSTASAWALHALSVNRGAQEKLRTELLTIPNETPTMDELNSLVYLDWVVRETMRIYSPIVFVERMAMQDDILPLGKPYIDSSGGVHENLPLRKGQIVHIPILAVNTDKEIWGEDAAEFKPERWEHVPKAASAVPGVWANLLSFFAGPHNCIGFRFSVVEQKALLFTLIRAFEFETAVSEGGIGRSGTPIQRPIVLGEKDKSGRLPLIVRRHHRL</sequence>
<proteinExistence type="inferred from homology"/>
<dbReference type="PRINTS" id="PR00385">
    <property type="entry name" value="P450"/>
</dbReference>
<evidence type="ECO:0000313" key="16">
    <source>
        <dbReference type="Proteomes" id="UP001215598"/>
    </source>
</evidence>
<evidence type="ECO:0000256" key="6">
    <source>
        <dbReference type="ARBA" id="ARBA00022692"/>
    </source>
</evidence>
<name>A0AAD7NPU9_9AGAR</name>
<dbReference type="GO" id="GO:0020037">
    <property type="term" value="F:heme binding"/>
    <property type="evidence" value="ECO:0007669"/>
    <property type="project" value="InterPro"/>
</dbReference>
<keyword evidence="8 14" id="KW-1133">Transmembrane helix</keyword>
<keyword evidence="6 14" id="KW-0812">Transmembrane</keyword>
<dbReference type="Gene3D" id="1.10.630.10">
    <property type="entry name" value="Cytochrome P450"/>
    <property type="match status" value="1"/>
</dbReference>
<evidence type="ECO:0000256" key="8">
    <source>
        <dbReference type="ARBA" id="ARBA00022989"/>
    </source>
</evidence>
<keyword evidence="16" id="KW-1185">Reference proteome</keyword>
<dbReference type="GO" id="GO:0016705">
    <property type="term" value="F:oxidoreductase activity, acting on paired donors, with incorporation or reduction of molecular oxygen"/>
    <property type="evidence" value="ECO:0007669"/>
    <property type="project" value="InterPro"/>
</dbReference>
<comment type="similarity">
    <text evidence="4">Belongs to the cytochrome P450 family.</text>
</comment>
<comment type="subcellular location">
    <subcellularLocation>
        <location evidence="2">Membrane</location>
    </subcellularLocation>
</comment>
<evidence type="ECO:0000256" key="14">
    <source>
        <dbReference type="SAM" id="Phobius"/>
    </source>
</evidence>
<dbReference type="PANTHER" id="PTHR24305:SF166">
    <property type="entry name" value="CYTOCHROME P450 12A4, MITOCHONDRIAL-RELATED"/>
    <property type="match status" value="1"/>
</dbReference>
<dbReference type="EMBL" id="JARKIB010000016">
    <property type="protein sequence ID" value="KAJ7770516.1"/>
    <property type="molecule type" value="Genomic_DNA"/>
</dbReference>
<protein>
    <submittedName>
        <fullName evidence="15">Cytochrome P450</fullName>
    </submittedName>
</protein>
<accession>A0AAD7NPU9</accession>
<dbReference type="GO" id="GO:0004497">
    <property type="term" value="F:monooxygenase activity"/>
    <property type="evidence" value="ECO:0007669"/>
    <property type="project" value="UniProtKB-KW"/>
</dbReference>
<feature type="binding site" description="axial binding residue" evidence="13">
    <location>
        <position position="468"/>
    </location>
    <ligand>
        <name>heme</name>
        <dbReference type="ChEBI" id="CHEBI:30413"/>
    </ligand>
    <ligandPart>
        <name>Fe</name>
        <dbReference type="ChEBI" id="CHEBI:18248"/>
    </ligandPart>
</feature>
<gene>
    <name evidence="15" type="ORF">B0H16DRAFT_1660852</name>
</gene>
<evidence type="ECO:0000256" key="12">
    <source>
        <dbReference type="ARBA" id="ARBA00023136"/>
    </source>
</evidence>
<comment type="caution">
    <text evidence="15">The sequence shown here is derived from an EMBL/GenBank/DDBJ whole genome shotgun (WGS) entry which is preliminary data.</text>
</comment>
<evidence type="ECO:0000256" key="13">
    <source>
        <dbReference type="PIRSR" id="PIRSR602403-1"/>
    </source>
</evidence>